<dbReference type="PANTHER" id="PTHR34580">
    <property type="match status" value="1"/>
</dbReference>
<name>A0A4P6JXV0_KTERU</name>
<evidence type="ECO:0000259" key="3">
    <source>
        <dbReference type="PROSITE" id="PS51000"/>
    </source>
</evidence>
<dbReference type="AlphaFoldDB" id="A0A4P6JXV0"/>
<dbReference type="RefSeq" id="WP_129891328.1">
    <property type="nucleotide sequence ID" value="NZ_CP035758.1"/>
</dbReference>
<feature type="domain" description="HTH deoR-type" evidence="3">
    <location>
        <begin position="3"/>
        <end position="58"/>
    </location>
</feature>
<dbReference type="InterPro" id="IPR001034">
    <property type="entry name" value="DeoR_HTH"/>
</dbReference>
<dbReference type="PROSITE" id="PS51000">
    <property type="entry name" value="HTH_DEOR_2"/>
    <property type="match status" value="1"/>
</dbReference>
<evidence type="ECO:0000256" key="1">
    <source>
        <dbReference type="ARBA" id="ARBA00023015"/>
    </source>
</evidence>
<keyword evidence="2" id="KW-0804">Transcription</keyword>
<dbReference type="InterPro" id="IPR051534">
    <property type="entry name" value="CBASS_pafABC_assoc_protein"/>
</dbReference>
<dbReference type="PANTHER" id="PTHR34580:SF1">
    <property type="entry name" value="PROTEIN PAFC"/>
    <property type="match status" value="1"/>
</dbReference>
<dbReference type="InterPro" id="IPR028349">
    <property type="entry name" value="PafC-like"/>
</dbReference>
<dbReference type="InterPro" id="IPR026881">
    <property type="entry name" value="WYL_dom"/>
</dbReference>
<dbReference type="OrthoDB" id="9815009at2"/>
<sequence>MNKTDRLLAIVLELQSKGRQRAEDLAQTFETSKRTIYRDIQALSEAGVPLISVPGQGYSLMEGYFLPPLSFSSEEATMLLLGSDFMARNFDAQYRAAAQSAGRKIAGVLPEHLRDEVHYLRESIVFITPGAPDDLDELPKLQQLRRAIIEHTTVRFTYYTRHSQTDEPSVREVDPYGLVHYLNRWMLTGYCHMRKDVRHFRLDRLEALEFLPRTFQRQPNYHVIDRSRSQGQAGDIRVRVLFDVQVARWVREARSFYMTSAEETTEGLLATLMVRHESEVQQWLLGWGSHARVLEPESLRQSLTEEARKMLQHYASNEQ</sequence>
<dbReference type="PROSITE" id="PS52050">
    <property type="entry name" value="WYL"/>
    <property type="match status" value="1"/>
</dbReference>
<keyword evidence="5" id="KW-1185">Reference proteome</keyword>
<gene>
    <name evidence="4" type="ORF">EPA93_31510</name>
</gene>
<accession>A0A4P6JXV0</accession>
<dbReference type="KEGG" id="kbs:EPA93_31510"/>
<evidence type="ECO:0000313" key="5">
    <source>
        <dbReference type="Proteomes" id="UP000290365"/>
    </source>
</evidence>
<evidence type="ECO:0000313" key="4">
    <source>
        <dbReference type="EMBL" id="QBD80263.1"/>
    </source>
</evidence>
<evidence type="ECO:0000256" key="2">
    <source>
        <dbReference type="ARBA" id="ARBA00023163"/>
    </source>
</evidence>
<dbReference type="SUPFAM" id="SSF46785">
    <property type="entry name" value="Winged helix' DNA-binding domain"/>
    <property type="match status" value="1"/>
</dbReference>
<organism evidence="4 5">
    <name type="scientific">Ktedonosporobacter rubrisoli</name>
    <dbReference type="NCBI Taxonomy" id="2509675"/>
    <lineage>
        <taxon>Bacteria</taxon>
        <taxon>Bacillati</taxon>
        <taxon>Chloroflexota</taxon>
        <taxon>Ktedonobacteria</taxon>
        <taxon>Ktedonobacterales</taxon>
        <taxon>Ktedonosporobacteraceae</taxon>
        <taxon>Ktedonosporobacter</taxon>
    </lineage>
</organism>
<dbReference type="Proteomes" id="UP000290365">
    <property type="component" value="Chromosome"/>
</dbReference>
<dbReference type="EMBL" id="CP035758">
    <property type="protein sequence ID" value="QBD80263.1"/>
    <property type="molecule type" value="Genomic_DNA"/>
</dbReference>
<dbReference type="GO" id="GO:0003700">
    <property type="term" value="F:DNA-binding transcription factor activity"/>
    <property type="evidence" value="ECO:0007669"/>
    <property type="project" value="InterPro"/>
</dbReference>
<dbReference type="PIRSF" id="PIRSF016838">
    <property type="entry name" value="PafC"/>
    <property type="match status" value="1"/>
</dbReference>
<dbReference type="Pfam" id="PF25583">
    <property type="entry name" value="WCX"/>
    <property type="match status" value="1"/>
</dbReference>
<protein>
    <submittedName>
        <fullName evidence="4">YafY family transcriptional regulator</fullName>
    </submittedName>
</protein>
<dbReference type="Gene3D" id="1.10.10.10">
    <property type="entry name" value="Winged helix-like DNA-binding domain superfamily/Winged helix DNA-binding domain"/>
    <property type="match status" value="1"/>
</dbReference>
<dbReference type="InterPro" id="IPR036388">
    <property type="entry name" value="WH-like_DNA-bd_sf"/>
</dbReference>
<reference evidence="4 5" key="1">
    <citation type="submission" date="2019-01" db="EMBL/GenBank/DDBJ databases">
        <title>Ktedonosporobacter rubrisoli SCAWS-G2.</title>
        <authorList>
            <person name="Huang Y."/>
            <person name="Yan B."/>
        </authorList>
    </citation>
    <scope>NUCLEOTIDE SEQUENCE [LARGE SCALE GENOMIC DNA]</scope>
    <source>
        <strain evidence="4 5">SCAWS-G2</strain>
    </source>
</reference>
<dbReference type="Pfam" id="PF08279">
    <property type="entry name" value="HTH_11"/>
    <property type="match status" value="1"/>
</dbReference>
<dbReference type="InterPro" id="IPR057727">
    <property type="entry name" value="WCX_dom"/>
</dbReference>
<dbReference type="InterPro" id="IPR036390">
    <property type="entry name" value="WH_DNA-bd_sf"/>
</dbReference>
<keyword evidence="1" id="KW-0805">Transcription regulation</keyword>
<dbReference type="InterPro" id="IPR013196">
    <property type="entry name" value="HTH_11"/>
</dbReference>
<proteinExistence type="predicted"/>
<dbReference type="Pfam" id="PF13280">
    <property type="entry name" value="WYL"/>
    <property type="match status" value="1"/>
</dbReference>